<dbReference type="Proteomes" id="UP000886998">
    <property type="component" value="Unassembled WGS sequence"/>
</dbReference>
<comment type="caution">
    <text evidence="1">The sequence shown here is derived from an EMBL/GenBank/DDBJ whole genome shotgun (WGS) entry which is preliminary data.</text>
</comment>
<dbReference type="OrthoDB" id="6463929at2759"/>
<dbReference type="EMBL" id="BMAV01001244">
    <property type="protein sequence ID" value="GFY39159.1"/>
    <property type="molecule type" value="Genomic_DNA"/>
</dbReference>
<proteinExistence type="predicted"/>
<evidence type="ECO:0000313" key="2">
    <source>
        <dbReference type="Proteomes" id="UP000886998"/>
    </source>
</evidence>
<sequence length="89" mass="10536">MESEKNGVWERKRLEELRDGDSVTTPAGDISKQEIPEWFDEQKFQRAKEIYRDHFAATLTCLKNDKFCNELCIVIIPFAEYQHDLRKVS</sequence>
<protein>
    <submittedName>
        <fullName evidence="1">Uncharacterized protein</fullName>
    </submittedName>
</protein>
<reference evidence="1" key="1">
    <citation type="submission" date="2020-08" db="EMBL/GenBank/DDBJ databases">
        <title>Multicomponent nature underlies the extraordinary mechanical properties of spider dragline silk.</title>
        <authorList>
            <person name="Kono N."/>
            <person name="Nakamura H."/>
            <person name="Mori M."/>
            <person name="Yoshida Y."/>
            <person name="Ohtoshi R."/>
            <person name="Malay A.D."/>
            <person name="Moran D.A.P."/>
            <person name="Tomita M."/>
            <person name="Numata K."/>
            <person name="Arakawa K."/>
        </authorList>
    </citation>
    <scope>NUCLEOTIDE SEQUENCE</scope>
</reference>
<gene>
    <name evidence="1" type="ORF">TNIN_498891</name>
</gene>
<name>A0A8X6WPZ1_9ARAC</name>
<keyword evidence="2" id="KW-1185">Reference proteome</keyword>
<evidence type="ECO:0000313" key="1">
    <source>
        <dbReference type="EMBL" id="GFY39159.1"/>
    </source>
</evidence>
<organism evidence="1 2">
    <name type="scientific">Trichonephila inaurata madagascariensis</name>
    <dbReference type="NCBI Taxonomy" id="2747483"/>
    <lineage>
        <taxon>Eukaryota</taxon>
        <taxon>Metazoa</taxon>
        <taxon>Ecdysozoa</taxon>
        <taxon>Arthropoda</taxon>
        <taxon>Chelicerata</taxon>
        <taxon>Arachnida</taxon>
        <taxon>Araneae</taxon>
        <taxon>Araneomorphae</taxon>
        <taxon>Entelegynae</taxon>
        <taxon>Araneoidea</taxon>
        <taxon>Nephilidae</taxon>
        <taxon>Trichonephila</taxon>
        <taxon>Trichonephila inaurata</taxon>
    </lineage>
</organism>
<accession>A0A8X6WPZ1</accession>
<dbReference type="AlphaFoldDB" id="A0A8X6WPZ1"/>